<sequence length="174" mass="17911">MGQASSPSPVISAPSQLLPSMGQTASTGPASFSLPQATSSAGPLPTSAPLPQPQPSAHSPYEPHSSHVAISLPSHEALVSPDQTLPLSIPVGLVPVAMDVAHTDLPGSMDTSPIPHLIHEVPPPRPPDPCPIQQCAEAEPTPPDTTMEEPVPPKVILPSHDPNGPIIPVLTESR</sequence>
<gene>
    <name evidence="2" type="ORF">K2173_018543</name>
</gene>
<feature type="region of interest" description="Disordered" evidence="1">
    <location>
        <begin position="122"/>
        <end position="174"/>
    </location>
</feature>
<name>A0AAV8UAS9_9ROSI</name>
<evidence type="ECO:0000256" key="1">
    <source>
        <dbReference type="SAM" id="MobiDB-lite"/>
    </source>
</evidence>
<organism evidence="2 3">
    <name type="scientific">Erythroxylum novogranatense</name>
    <dbReference type="NCBI Taxonomy" id="1862640"/>
    <lineage>
        <taxon>Eukaryota</taxon>
        <taxon>Viridiplantae</taxon>
        <taxon>Streptophyta</taxon>
        <taxon>Embryophyta</taxon>
        <taxon>Tracheophyta</taxon>
        <taxon>Spermatophyta</taxon>
        <taxon>Magnoliopsida</taxon>
        <taxon>eudicotyledons</taxon>
        <taxon>Gunneridae</taxon>
        <taxon>Pentapetalae</taxon>
        <taxon>rosids</taxon>
        <taxon>fabids</taxon>
        <taxon>Malpighiales</taxon>
        <taxon>Erythroxylaceae</taxon>
        <taxon>Erythroxylum</taxon>
    </lineage>
</organism>
<keyword evidence="3" id="KW-1185">Reference proteome</keyword>
<evidence type="ECO:0000313" key="2">
    <source>
        <dbReference type="EMBL" id="KAJ8899569.1"/>
    </source>
</evidence>
<reference evidence="2 3" key="1">
    <citation type="submission" date="2021-09" db="EMBL/GenBank/DDBJ databases">
        <title>Genomic insights and catalytic innovation underlie evolution of tropane alkaloids biosynthesis.</title>
        <authorList>
            <person name="Wang Y.-J."/>
            <person name="Tian T."/>
            <person name="Huang J.-P."/>
            <person name="Huang S.-X."/>
        </authorList>
    </citation>
    <scope>NUCLEOTIDE SEQUENCE [LARGE SCALE GENOMIC DNA]</scope>
    <source>
        <strain evidence="2">KIB-2018</strain>
        <tissue evidence="2">Leaf</tissue>
    </source>
</reference>
<feature type="compositionally biased region" description="Polar residues" evidence="1">
    <location>
        <begin position="17"/>
        <end position="41"/>
    </location>
</feature>
<feature type="region of interest" description="Disordered" evidence="1">
    <location>
        <begin position="1"/>
        <end position="69"/>
    </location>
</feature>
<feature type="compositionally biased region" description="Low complexity" evidence="1">
    <location>
        <begin position="1"/>
        <end position="15"/>
    </location>
</feature>
<protein>
    <submittedName>
        <fullName evidence="2">Uncharacterized protein</fullName>
    </submittedName>
</protein>
<evidence type="ECO:0000313" key="3">
    <source>
        <dbReference type="Proteomes" id="UP001159364"/>
    </source>
</evidence>
<dbReference type="AlphaFoldDB" id="A0AAV8UAS9"/>
<accession>A0AAV8UAS9</accession>
<dbReference type="Proteomes" id="UP001159364">
    <property type="component" value="Linkage Group LG08"/>
</dbReference>
<proteinExistence type="predicted"/>
<dbReference type="EMBL" id="JAIWQS010000008">
    <property type="protein sequence ID" value="KAJ8899569.1"/>
    <property type="molecule type" value="Genomic_DNA"/>
</dbReference>
<comment type="caution">
    <text evidence="2">The sequence shown here is derived from an EMBL/GenBank/DDBJ whole genome shotgun (WGS) entry which is preliminary data.</text>
</comment>